<dbReference type="PANTHER" id="PTHR24221:SF654">
    <property type="entry name" value="ATP-BINDING CASSETTE SUB-FAMILY B MEMBER 6"/>
    <property type="match status" value="1"/>
</dbReference>
<evidence type="ECO:0000259" key="9">
    <source>
        <dbReference type="PROSITE" id="PS50893"/>
    </source>
</evidence>
<dbReference type="Proteomes" id="UP000192738">
    <property type="component" value="Unassembled WGS sequence"/>
</dbReference>
<dbReference type="InterPro" id="IPR003593">
    <property type="entry name" value="AAA+_ATPase"/>
</dbReference>
<dbReference type="Gene3D" id="3.40.50.300">
    <property type="entry name" value="P-loop containing nucleotide triphosphate hydrolases"/>
    <property type="match status" value="1"/>
</dbReference>
<feature type="domain" description="ABC transmembrane type-1" evidence="10">
    <location>
        <begin position="63"/>
        <end position="318"/>
    </location>
</feature>
<evidence type="ECO:0000256" key="4">
    <source>
        <dbReference type="ARBA" id="ARBA00022741"/>
    </source>
</evidence>
<dbReference type="FunFam" id="3.40.50.300:FF:000604">
    <property type="entry name" value="ABC transporter B family member 28"/>
    <property type="match status" value="1"/>
</dbReference>
<dbReference type="PANTHER" id="PTHR24221">
    <property type="entry name" value="ATP-BINDING CASSETTE SUB-FAMILY B"/>
    <property type="match status" value="1"/>
</dbReference>
<dbReference type="STRING" id="112901.SAMN04488500_116117"/>
<feature type="transmembrane region" description="Helical" evidence="8">
    <location>
        <begin position="147"/>
        <end position="168"/>
    </location>
</feature>
<keyword evidence="3 8" id="KW-0812">Transmembrane</keyword>
<keyword evidence="7 8" id="KW-0472">Membrane</keyword>
<dbReference type="AlphaFoldDB" id="A0A1W2DL99"/>
<keyword evidence="6 8" id="KW-1133">Transmembrane helix</keyword>
<dbReference type="GO" id="GO:0005886">
    <property type="term" value="C:plasma membrane"/>
    <property type="evidence" value="ECO:0007669"/>
    <property type="project" value="UniProtKB-SubCell"/>
</dbReference>
<accession>A0A1W2DL99</accession>
<dbReference type="GO" id="GO:0034040">
    <property type="term" value="F:ATPase-coupled lipid transmembrane transporter activity"/>
    <property type="evidence" value="ECO:0007669"/>
    <property type="project" value="TreeGrafter"/>
</dbReference>
<name>A0A1W2DL99_9FIRM</name>
<dbReference type="InterPro" id="IPR039421">
    <property type="entry name" value="Type_1_exporter"/>
</dbReference>
<evidence type="ECO:0000259" key="10">
    <source>
        <dbReference type="PROSITE" id="PS50929"/>
    </source>
</evidence>
<keyword evidence="4" id="KW-0547">Nucleotide-binding</keyword>
<dbReference type="SUPFAM" id="SSF52540">
    <property type="entry name" value="P-loop containing nucleoside triphosphate hydrolases"/>
    <property type="match status" value="1"/>
</dbReference>
<feature type="domain" description="ABC transporter" evidence="9">
    <location>
        <begin position="355"/>
        <end position="590"/>
    </location>
</feature>
<dbReference type="PROSITE" id="PS50929">
    <property type="entry name" value="ABC_TM1F"/>
    <property type="match status" value="1"/>
</dbReference>
<proteinExistence type="predicted"/>
<evidence type="ECO:0000256" key="1">
    <source>
        <dbReference type="ARBA" id="ARBA00004651"/>
    </source>
</evidence>
<dbReference type="OrthoDB" id="9770415at2"/>
<keyword evidence="12" id="KW-1185">Reference proteome</keyword>
<gene>
    <name evidence="11" type="ORF">SAMN04488500_116117</name>
</gene>
<dbReference type="PROSITE" id="PS00211">
    <property type="entry name" value="ABC_TRANSPORTER_1"/>
    <property type="match status" value="1"/>
</dbReference>
<sequence length="594" mass="66218">METLFVYIRDLYILSRVKFLVNLLLMVMLGMLEGIGVLMIIPLLMVTGIIPGMQASSDWAFGLDQFFQNIGMTLSLPLVLVIYTSINFGQSWLQRCQAMLNFDLQQEFAVSLSIRLFRAVAYAKWQLLMSKAKSDITNVILSELTRVYYGMNIFLQMVATALITIIQISIAFMLAPGLTCSVLVGVCVLFLFLRSFYMESRKMGQDITKLNSDLLFTLTEHLNGIKDIKSNGIESAQMNSFIRTRNMMKKNLSRYNKLQTRADMYNKVGAAIFISLFLFSSIEIFQLNPQQLILVSVISSRLWPKLASLQMGFMNIQTMLPGFRAAKELESQCLTAQEDLPQDEDGGRIELKNGVEFHDVSFYYESARAKYALVNADFVLSAGTTTAFVGVSGSGKSTLVDLLIGLLTPVKGNVLVDGEPLSEHLRPWRNSIGYVPQDPFLLNASIRDNLLWACPDASEDGVWEALRLAAIDAFVNSLPEGLDTVVGDRGVRLSGGERQRIVLARALLRKPSVLILDEATSSLDAENEKRIQQAIENLQGKLTIVVIAHRISTIQNADKILVLEQGQIVEQGNYQSLISNRVSRFHALACSSTE</sequence>
<evidence type="ECO:0000313" key="12">
    <source>
        <dbReference type="Proteomes" id="UP000192738"/>
    </source>
</evidence>
<organism evidence="11 12">
    <name type="scientific">Sporomusa malonica</name>
    <dbReference type="NCBI Taxonomy" id="112901"/>
    <lineage>
        <taxon>Bacteria</taxon>
        <taxon>Bacillati</taxon>
        <taxon>Bacillota</taxon>
        <taxon>Negativicutes</taxon>
        <taxon>Selenomonadales</taxon>
        <taxon>Sporomusaceae</taxon>
        <taxon>Sporomusa</taxon>
    </lineage>
</organism>
<dbReference type="GO" id="GO:0016887">
    <property type="term" value="F:ATP hydrolysis activity"/>
    <property type="evidence" value="ECO:0007669"/>
    <property type="project" value="InterPro"/>
</dbReference>
<protein>
    <submittedName>
        <fullName evidence="11">ATP-binding cassette, subfamily C</fullName>
    </submittedName>
</protein>
<keyword evidence="2" id="KW-0813">Transport</keyword>
<feature type="transmembrane region" description="Helical" evidence="8">
    <location>
        <begin position="66"/>
        <end position="86"/>
    </location>
</feature>
<feature type="transmembrane region" description="Helical" evidence="8">
    <location>
        <begin position="20"/>
        <end position="46"/>
    </location>
</feature>
<dbReference type="SUPFAM" id="SSF90123">
    <property type="entry name" value="ABC transporter transmembrane region"/>
    <property type="match status" value="1"/>
</dbReference>
<dbReference type="Pfam" id="PF00005">
    <property type="entry name" value="ABC_tran"/>
    <property type="match status" value="1"/>
</dbReference>
<dbReference type="GO" id="GO:0005524">
    <property type="term" value="F:ATP binding"/>
    <property type="evidence" value="ECO:0007669"/>
    <property type="project" value="UniProtKB-KW"/>
</dbReference>
<dbReference type="GO" id="GO:0140359">
    <property type="term" value="F:ABC-type transporter activity"/>
    <property type="evidence" value="ECO:0007669"/>
    <property type="project" value="InterPro"/>
</dbReference>
<feature type="transmembrane region" description="Helical" evidence="8">
    <location>
        <begin position="174"/>
        <end position="193"/>
    </location>
</feature>
<evidence type="ECO:0000256" key="2">
    <source>
        <dbReference type="ARBA" id="ARBA00022448"/>
    </source>
</evidence>
<dbReference type="PROSITE" id="PS50893">
    <property type="entry name" value="ABC_TRANSPORTER_2"/>
    <property type="match status" value="1"/>
</dbReference>
<dbReference type="Gene3D" id="1.20.1560.10">
    <property type="entry name" value="ABC transporter type 1, transmembrane domain"/>
    <property type="match status" value="1"/>
</dbReference>
<evidence type="ECO:0000256" key="7">
    <source>
        <dbReference type="ARBA" id="ARBA00023136"/>
    </source>
</evidence>
<evidence type="ECO:0000256" key="8">
    <source>
        <dbReference type="SAM" id="Phobius"/>
    </source>
</evidence>
<evidence type="ECO:0000256" key="3">
    <source>
        <dbReference type="ARBA" id="ARBA00022692"/>
    </source>
</evidence>
<evidence type="ECO:0000256" key="6">
    <source>
        <dbReference type="ARBA" id="ARBA00022989"/>
    </source>
</evidence>
<evidence type="ECO:0000313" key="11">
    <source>
        <dbReference type="EMBL" id="SMC98219.1"/>
    </source>
</evidence>
<dbReference type="InterPro" id="IPR011527">
    <property type="entry name" value="ABC1_TM_dom"/>
</dbReference>
<evidence type="ECO:0000256" key="5">
    <source>
        <dbReference type="ARBA" id="ARBA00022840"/>
    </source>
</evidence>
<dbReference type="GO" id="GO:0005737">
    <property type="term" value="C:cytoplasm"/>
    <property type="evidence" value="ECO:0007669"/>
    <property type="project" value="UniProtKB-ARBA"/>
</dbReference>
<reference evidence="11 12" key="1">
    <citation type="submission" date="2017-04" db="EMBL/GenBank/DDBJ databases">
        <authorList>
            <person name="Afonso C.L."/>
            <person name="Miller P.J."/>
            <person name="Scott M.A."/>
            <person name="Spackman E."/>
            <person name="Goraichik I."/>
            <person name="Dimitrov K.M."/>
            <person name="Suarez D.L."/>
            <person name="Swayne D.E."/>
        </authorList>
    </citation>
    <scope>NUCLEOTIDE SEQUENCE [LARGE SCALE GENOMIC DNA]</scope>
    <source>
        <strain evidence="11 12">DSM 5090</strain>
    </source>
</reference>
<comment type="subcellular location">
    <subcellularLocation>
        <location evidence="1">Cell membrane</location>
        <topology evidence="1">Multi-pass membrane protein</topology>
    </subcellularLocation>
</comment>
<dbReference type="RefSeq" id="WP_084577163.1">
    <property type="nucleotide sequence ID" value="NZ_CP155572.1"/>
</dbReference>
<keyword evidence="5 11" id="KW-0067">ATP-binding</keyword>
<dbReference type="InterPro" id="IPR027417">
    <property type="entry name" value="P-loop_NTPase"/>
</dbReference>
<feature type="transmembrane region" description="Helical" evidence="8">
    <location>
        <begin position="264"/>
        <end position="282"/>
    </location>
</feature>
<dbReference type="InterPro" id="IPR003439">
    <property type="entry name" value="ABC_transporter-like_ATP-bd"/>
</dbReference>
<dbReference type="EMBL" id="FWXI01000016">
    <property type="protein sequence ID" value="SMC98219.1"/>
    <property type="molecule type" value="Genomic_DNA"/>
</dbReference>
<dbReference type="InterPro" id="IPR017871">
    <property type="entry name" value="ABC_transporter-like_CS"/>
</dbReference>
<dbReference type="InterPro" id="IPR036640">
    <property type="entry name" value="ABC1_TM_sf"/>
</dbReference>
<dbReference type="SMART" id="SM00382">
    <property type="entry name" value="AAA"/>
    <property type="match status" value="1"/>
</dbReference>